<evidence type="ECO:0000256" key="3">
    <source>
        <dbReference type="ARBA" id="ARBA00022475"/>
    </source>
</evidence>
<dbReference type="InterPro" id="IPR007210">
    <property type="entry name" value="ABC_Gly_betaine_transp_sub-bd"/>
</dbReference>
<evidence type="ECO:0000256" key="2">
    <source>
        <dbReference type="ARBA" id="ARBA00022448"/>
    </source>
</evidence>
<geneLocation type="plasmid" evidence="6 7">
    <name>pTT6-1</name>
</geneLocation>
<dbReference type="CDD" id="cd13639">
    <property type="entry name" value="PBP2_OpuAC_like"/>
    <property type="match status" value="1"/>
</dbReference>
<evidence type="ECO:0000313" key="6">
    <source>
        <dbReference type="EMBL" id="QQP92965.1"/>
    </source>
</evidence>
<keyword evidence="3" id="KW-1003">Cell membrane</keyword>
<dbReference type="SUPFAM" id="SSF53850">
    <property type="entry name" value="Periplasmic binding protein-like II"/>
    <property type="match status" value="1"/>
</dbReference>
<dbReference type="PANTHER" id="PTHR47737:SF1">
    <property type="entry name" value="GLYCINE BETAINE_PROLINE BETAINE TRANSPORT SYSTEM PERMEASE PROTEIN PROW"/>
    <property type="match status" value="1"/>
</dbReference>
<evidence type="ECO:0000256" key="1">
    <source>
        <dbReference type="ARBA" id="ARBA00004236"/>
    </source>
</evidence>
<dbReference type="PANTHER" id="PTHR47737">
    <property type="entry name" value="GLYCINE BETAINE/PROLINE BETAINE TRANSPORT SYSTEM PERMEASE PROTEIN PROW"/>
    <property type="match status" value="1"/>
</dbReference>
<keyword evidence="6" id="KW-0614">Plasmid</keyword>
<evidence type="ECO:0000259" key="5">
    <source>
        <dbReference type="Pfam" id="PF04069"/>
    </source>
</evidence>
<accession>A0ABX7BEY4</accession>
<gene>
    <name evidence="6" type="ORF">IGS68_31525</name>
</gene>
<dbReference type="Proteomes" id="UP000595197">
    <property type="component" value="Plasmid pTT6-1"/>
</dbReference>
<sequence length="292" mass="32156">MGRIVSAIVSGVVAFTCAAHPLSAQDRGVTIGMTNWAENIAVANLWKILLAERNYQVELKSVDRVLAFSGLARGDIDLGLETWLPKTDKDVMDRFGKSIEVHDSWYKGTRQGFVVPSYVGIDSIRELSERRAEFPAAGEEAAIVGIDPGSSLMQMAEKVLDTYDLDMKLVNSSETGMMSALARAYRNRTPIVVTLWSPHWAFAEYDLKYLQDTEDDFGGSDDIHFMSRAGFGEDHPEALRWLNAWDMSDDELGSLMLTIERAGDAEAGASKWLAENRPLVDGWFGGGEAAAP</sequence>
<evidence type="ECO:0000256" key="4">
    <source>
        <dbReference type="ARBA" id="ARBA00023136"/>
    </source>
</evidence>
<keyword evidence="2" id="KW-0813">Transport</keyword>
<dbReference type="Gene3D" id="3.40.190.100">
    <property type="entry name" value="Glycine betaine-binding periplasmic protein, domain 2"/>
    <property type="match status" value="1"/>
</dbReference>
<organism evidence="6 7">
    <name type="scientific">Skermanella cutis</name>
    <dbReference type="NCBI Taxonomy" id="2775420"/>
    <lineage>
        <taxon>Bacteria</taxon>
        <taxon>Pseudomonadati</taxon>
        <taxon>Pseudomonadota</taxon>
        <taxon>Alphaproteobacteria</taxon>
        <taxon>Rhodospirillales</taxon>
        <taxon>Azospirillaceae</taxon>
        <taxon>Skermanella</taxon>
    </lineage>
</organism>
<name>A0ABX7BEY4_9PROT</name>
<keyword evidence="4" id="KW-0472">Membrane</keyword>
<keyword evidence="7" id="KW-1185">Reference proteome</keyword>
<dbReference type="EMBL" id="CP067421">
    <property type="protein sequence ID" value="QQP92965.1"/>
    <property type="molecule type" value="Genomic_DNA"/>
</dbReference>
<proteinExistence type="predicted"/>
<feature type="domain" description="ABC-type glycine betaine transport system substrate-binding" evidence="5">
    <location>
        <begin position="29"/>
        <end position="275"/>
    </location>
</feature>
<evidence type="ECO:0000313" key="7">
    <source>
        <dbReference type="Proteomes" id="UP000595197"/>
    </source>
</evidence>
<comment type="subcellular location">
    <subcellularLocation>
        <location evidence="1">Cell membrane</location>
    </subcellularLocation>
</comment>
<dbReference type="Pfam" id="PF04069">
    <property type="entry name" value="OpuAC"/>
    <property type="match status" value="1"/>
</dbReference>
<reference evidence="6" key="1">
    <citation type="submission" date="2021-02" db="EMBL/GenBank/DDBJ databases">
        <title>Skermanella TT6 skin isolate.</title>
        <authorList>
            <person name="Lee K."/>
            <person name="Ganzorig M."/>
        </authorList>
    </citation>
    <scope>NUCLEOTIDE SEQUENCE</scope>
    <source>
        <strain evidence="6">TT6</strain>
    </source>
</reference>
<dbReference type="Gene3D" id="3.40.190.10">
    <property type="entry name" value="Periplasmic binding protein-like II"/>
    <property type="match status" value="1"/>
</dbReference>
<protein>
    <submittedName>
        <fullName evidence="6">Glycine betaine ABC transporter substrate-binding protein</fullName>
    </submittedName>
</protein>